<gene>
    <name evidence="1" type="ORF">EV191_103152</name>
</gene>
<evidence type="ECO:0000313" key="2">
    <source>
        <dbReference type="Proteomes" id="UP000294911"/>
    </source>
</evidence>
<dbReference type="RefSeq" id="WP_279388420.1">
    <property type="nucleotide sequence ID" value="NZ_SLXQ01000003.1"/>
</dbReference>
<dbReference type="EMBL" id="SLXQ01000003">
    <property type="protein sequence ID" value="TCP54111.1"/>
    <property type="molecule type" value="Genomic_DNA"/>
</dbReference>
<comment type="caution">
    <text evidence="1">The sequence shown here is derived from an EMBL/GenBank/DDBJ whole genome shotgun (WGS) entry which is preliminary data.</text>
</comment>
<protein>
    <submittedName>
        <fullName evidence="1">Uncharacterized protein</fullName>
    </submittedName>
</protein>
<keyword evidence="2" id="KW-1185">Reference proteome</keyword>
<name>A0A4R2R3L1_9PSEU</name>
<accession>A0A4R2R3L1</accession>
<dbReference type="AlphaFoldDB" id="A0A4R2R3L1"/>
<organism evidence="1 2">
    <name type="scientific">Tamaricihabitans halophyticus</name>
    <dbReference type="NCBI Taxonomy" id="1262583"/>
    <lineage>
        <taxon>Bacteria</taxon>
        <taxon>Bacillati</taxon>
        <taxon>Actinomycetota</taxon>
        <taxon>Actinomycetes</taxon>
        <taxon>Pseudonocardiales</taxon>
        <taxon>Pseudonocardiaceae</taxon>
        <taxon>Tamaricihabitans</taxon>
    </lineage>
</organism>
<evidence type="ECO:0000313" key="1">
    <source>
        <dbReference type="EMBL" id="TCP54111.1"/>
    </source>
</evidence>
<proteinExistence type="predicted"/>
<dbReference type="Proteomes" id="UP000294911">
    <property type="component" value="Unassembled WGS sequence"/>
</dbReference>
<reference evidence="1 2" key="1">
    <citation type="submission" date="2019-03" db="EMBL/GenBank/DDBJ databases">
        <title>Genomic Encyclopedia of Type Strains, Phase IV (KMG-IV): sequencing the most valuable type-strain genomes for metagenomic binning, comparative biology and taxonomic classification.</title>
        <authorList>
            <person name="Goeker M."/>
        </authorList>
    </citation>
    <scope>NUCLEOTIDE SEQUENCE [LARGE SCALE GENOMIC DNA]</scope>
    <source>
        <strain evidence="1 2">DSM 45765</strain>
    </source>
</reference>
<sequence length="43" mass="4816">MLLALSKEAADYAQLPKAHQTALKVASLIPGLRTCHRLIRLRF</sequence>